<keyword evidence="4 6" id="KW-0863">Zinc-finger</keyword>
<dbReference type="SMART" id="SM00233">
    <property type="entry name" value="PH"/>
    <property type="match status" value="1"/>
</dbReference>
<evidence type="ECO:0000256" key="1">
    <source>
        <dbReference type="ARBA" id="ARBA00022468"/>
    </source>
</evidence>
<dbReference type="PANTHER" id="PTHR10194:SF148">
    <property type="entry name" value="GTPASE-ACTIVATING PROTEIN"/>
    <property type="match status" value="1"/>
</dbReference>
<gene>
    <name evidence="11" type="primary">LOC106166904</name>
</gene>
<feature type="domain" description="C2" evidence="8">
    <location>
        <begin position="121"/>
        <end position="273"/>
    </location>
</feature>
<dbReference type="Gene3D" id="2.30.29.30">
    <property type="entry name" value="Pleckstrin-homology domain (PH domain)/Phosphotyrosine-binding domain (PTB)"/>
    <property type="match status" value="1"/>
</dbReference>
<dbReference type="SMART" id="SM00323">
    <property type="entry name" value="RasGAP"/>
    <property type="match status" value="1"/>
</dbReference>
<dbReference type="Proteomes" id="UP000085678">
    <property type="component" value="Unplaced"/>
</dbReference>
<dbReference type="STRING" id="7574.A0A1S3ISV5"/>
<dbReference type="GO" id="GO:0035556">
    <property type="term" value="P:intracellular signal transduction"/>
    <property type="evidence" value="ECO:0007669"/>
    <property type="project" value="InterPro"/>
</dbReference>
<evidence type="ECO:0000256" key="4">
    <source>
        <dbReference type="ARBA" id="ARBA00022771"/>
    </source>
</evidence>
<evidence type="ECO:0000313" key="10">
    <source>
        <dbReference type="Proteomes" id="UP000085678"/>
    </source>
</evidence>
<dbReference type="GO" id="GO:0005096">
    <property type="term" value="F:GTPase activator activity"/>
    <property type="evidence" value="ECO:0007669"/>
    <property type="project" value="UniProtKB-KW"/>
</dbReference>
<dbReference type="FunCoup" id="A0A1S3ISV5">
    <property type="interactions" value="693"/>
</dbReference>
<dbReference type="CDD" id="cd05128">
    <property type="entry name" value="RasGAP_GAP1_like"/>
    <property type="match status" value="1"/>
</dbReference>
<dbReference type="InParanoid" id="A0A1S3ISV5"/>
<keyword evidence="1" id="KW-0343">GTPase activation</keyword>
<dbReference type="PROSITE" id="PS51113">
    <property type="entry name" value="ZF_BTK"/>
    <property type="match status" value="1"/>
</dbReference>
<dbReference type="OMA" id="FLHYSKI"/>
<dbReference type="InterPro" id="IPR001562">
    <property type="entry name" value="Znf_Btk_motif"/>
</dbReference>
<dbReference type="PROSITE" id="PS00509">
    <property type="entry name" value="RAS_GTPASE_ACTIV_1"/>
    <property type="match status" value="1"/>
</dbReference>
<keyword evidence="2" id="KW-0479">Metal-binding</keyword>
<dbReference type="InterPro" id="IPR001936">
    <property type="entry name" value="RasGAP_dom"/>
</dbReference>
<dbReference type="Pfam" id="PF00779">
    <property type="entry name" value="BTK"/>
    <property type="match status" value="1"/>
</dbReference>
<keyword evidence="3" id="KW-0677">Repeat</keyword>
<dbReference type="CDD" id="cd01244">
    <property type="entry name" value="PH_GAP1-like"/>
    <property type="match status" value="1"/>
</dbReference>
<evidence type="ECO:0000313" key="11">
    <source>
        <dbReference type="RefSeq" id="XP_013401021.2"/>
    </source>
</evidence>
<dbReference type="InterPro" id="IPR011993">
    <property type="entry name" value="PH-like_dom_sf"/>
</dbReference>
<organism evidence="10 11">
    <name type="scientific">Lingula anatina</name>
    <name type="common">Brachiopod</name>
    <name type="synonym">Lingula unguis</name>
    <dbReference type="NCBI Taxonomy" id="7574"/>
    <lineage>
        <taxon>Eukaryota</taxon>
        <taxon>Metazoa</taxon>
        <taxon>Spiralia</taxon>
        <taxon>Lophotrochozoa</taxon>
        <taxon>Brachiopoda</taxon>
        <taxon>Linguliformea</taxon>
        <taxon>Lingulata</taxon>
        <taxon>Lingulida</taxon>
        <taxon>Linguloidea</taxon>
        <taxon>Lingulidae</taxon>
        <taxon>Lingula</taxon>
    </lineage>
</organism>
<keyword evidence="5" id="KW-0862">Zinc</keyword>
<dbReference type="Gene3D" id="1.10.506.10">
    <property type="entry name" value="GTPase Activation - p120gap, domain 1"/>
    <property type="match status" value="1"/>
</dbReference>
<dbReference type="PROSITE" id="PS50018">
    <property type="entry name" value="RAS_GTPASE_ACTIV_2"/>
    <property type="match status" value="1"/>
</dbReference>
<dbReference type="InterPro" id="IPR023152">
    <property type="entry name" value="RasGAP_CS"/>
</dbReference>
<dbReference type="SMART" id="SM00107">
    <property type="entry name" value="BTK"/>
    <property type="match status" value="1"/>
</dbReference>
<feature type="domain" description="Ras-GAP" evidence="9">
    <location>
        <begin position="337"/>
        <end position="531"/>
    </location>
</feature>
<dbReference type="OrthoDB" id="1562946at2759"/>
<dbReference type="InterPro" id="IPR001849">
    <property type="entry name" value="PH_domain"/>
</dbReference>
<dbReference type="PROSITE" id="PS50004">
    <property type="entry name" value="C2"/>
    <property type="match status" value="2"/>
</dbReference>
<accession>A0A1S3ISV5</accession>
<dbReference type="GO" id="GO:0008270">
    <property type="term" value="F:zinc ion binding"/>
    <property type="evidence" value="ECO:0007669"/>
    <property type="project" value="UniProtKB-KW"/>
</dbReference>
<dbReference type="SUPFAM" id="SSF48350">
    <property type="entry name" value="GTPase activation domain, GAP"/>
    <property type="match status" value="1"/>
</dbReference>
<dbReference type="SUPFAM" id="SSF49562">
    <property type="entry name" value="C2 domain (Calcium/lipid-binding domain, CaLB)"/>
    <property type="match status" value="2"/>
</dbReference>
<dbReference type="InterPro" id="IPR000008">
    <property type="entry name" value="C2_dom"/>
</dbReference>
<dbReference type="Pfam" id="PF00169">
    <property type="entry name" value="PH"/>
    <property type="match status" value="1"/>
</dbReference>
<dbReference type="PROSITE" id="PS50003">
    <property type="entry name" value="PH_DOMAIN"/>
    <property type="match status" value="1"/>
</dbReference>
<feature type="domain" description="C2" evidence="8">
    <location>
        <begin position="1"/>
        <end position="110"/>
    </location>
</feature>
<dbReference type="Gene3D" id="2.60.40.150">
    <property type="entry name" value="C2 domain"/>
    <property type="match status" value="2"/>
</dbReference>
<dbReference type="SUPFAM" id="SSF50729">
    <property type="entry name" value="PH domain-like"/>
    <property type="match status" value="1"/>
</dbReference>
<dbReference type="GeneID" id="106166904"/>
<evidence type="ECO:0000256" key="2">
    <source>
        <dbReference type="ARBA" id="ARBA00022723"/>
    </source>
</evidence>
<evidence type="ECO:0000256" key="3">
    <source>
        <dbReference type="ARBA" id="ARBA00022737"/>
    </source>
</evidence>
<keyword evidence="10" id="KW-1185">Reference proteome</keyword>
<dbReference type="Pfam" id="PF00168">
    <property type="entry name" value="C2"/>
    <property type="match status" value="2"/>
</dbReference>
<dbReference type="Pfam" id="PF00616">
    <property type="entry name" value="RasGAP"/>
    <property type="match status" value="2"/>
</dbReference>
<feature type="domain" description="PH" evidence="7">
    <location>
        <begin position="584"/>
        <end position="685"/>
    </location>
</feature>
<sequence length="845" mass="96676">MEGGVRIQETLRVKIGEAKHLPPSSSNVTSGLRDTYCSVALDQEQIFKTSLIERNLNPFYGEEFQCEIPRKFRFLKFYVHEKTVKQDKIIGNVVIKKEELHKYHGKDHWLPLHPVDALSEVQGKVHVELRLSECLDTRGSHMPSHRLSVRVVECSDLTVINGACNPYAEVTLTFGKMQKNVENKRTAVKKKTICPQFDETFFFDLKKKGQNHDRMTQYIVDDSTNAELSISLWHDDSRVSREVLGHMFPGAFLGEVKILLKDLDQTTAHNAWYFLSPRESSSKKHELGSLRLKISYTADHVFLSHYYNDLRNLLLKSPEVQPITSSAAYILGEVVEQRQEAAQPLVKVFLHHEKLVPLIEALSDWEISRISDPNTIFRGNTLASKCIDELMKVVGMHYLHDTLKAIIDEIFDDHLPCEVDPTRLSPSENLDNNINNLRGYIEKIIVAITQSALQCPTIMCQVFAVLKEIATKYFPENKAVRYQVVSGFIFLRFYAPAILGPKLFQLRQETPDQSTSRKLTLISKAVQSLGNLVSSKHASYGFKEDYMVPLFRSFSTEHHTAALRTFLDIVSTARTQSRTITTTIVLKEGMMTKRAQGRRRFGVKNFKRRYFCLTNQYLSYAKSKDDEPLCEIPVDEILAVETVEEESFKMKYMFQVVQPQRTLYIQANNCVEMKEWTDILSKICEMNENRLHFYHPAGFVNGHYLCCNATEQTVGGCAPVTSELPDIKVVIDPDLELERIHSLFLSNMEKLEKLQVEQKSKCDTCAELEVYSGTETPSKPPTAILEDTKTCFETLSEILACVISLEQEHKQYVKDKHRNTVYGSQETPIGDENYLLMSGHIQTKL</sequence>
<dbReference type="SMART" id="SM00239">
    <property type="entry name" value="C2"/>
    <property type="match status" value="2"/>
</dbReference>
<dbReference type="InterPro" id="IPR035892">
    <property type="entry name" value="C2_domain_sf"/>
</dbReference>
<evidence type="ECO:0000259" key="8">
    <source>
        <dbReference type="PROSITE" id="PS50004"/>
    </source>
</evidence>
<evidence type="ECO:0000256" key="6">
    <source>
        <dbReference type="PROSITE-ProRule" id="PRU00432"/>
    </source>
</evidence>
<name>A0A1S3ISV5_LINAN</name>
<evidence type="ECO:0000259" key="9">
    <source>
        <dbReference type="PROSITE" id="PS50018"/>
    </source>
</evidence>
<dbReference type="InterPro" id="IPR039360">
    <property type="entry name" value="Ras_GTPase"/>
</dbReference>
<dbReference type="KEGG" id="lak:106166904"/>
<evidence type="ECO:0000256" key="5">
    <source>
        <dbReference type="ARBA" id="ARBA00022833"/>
    </source>
</evidence>
<evidence type="ECO:0000259" key="7">
    <source>
        <dbReference type="PROSITE" id="PS50003"/>
    </source>
</evidence>
<dbReference type="PANTHER" id="PTHR10194">
    <property type="entry name" value="RAS GTPASE-ACTIVATING PROTEINS"/>
    <property type="match status" value="1"/>
</dbReference>
<dbReference type="InterPro" id="IPR008936">
    <property type="entry name" value="Rho_GTPase_activation_prot"/>
</dbReference>
<proteinExistence type="predicted"/>
<dbReference type="AlphaFoldDB" id="A0A1S3ISV5"/>
<dbReference type="RefSeq" id="XP_013401021.2">
    <property type="nucleotide sequence ID" value="XM_013545567.2"/>
</dbReference>
<reference evidence="11" key="1">
    <citation type="submission" date="2025-08" db="UniProtKB">
        <authorList>
            <consortium name="RefSeq"/>
        </authorList>
    </citation>
    <scope>IDENTIFICATION</scope>
    <source>
        <tissue evidence="11">Gonads</tissue>
    </source>
</reference>
<protein>
    <submittedName>
        <fullName evidence="11">Ras GTPase-activating protein 3 isoform X1</fullName>
    </submittedName>
</protein>